<reference evidence="2" key="1">
    <citation type="submission" date="2020-01" db="EMBL/GenBank/DDBJ databases">
        <authorList>
            <consortium name="DOE Joint Genome Institute"/>
            <person name="Haridas S."/>
            <person name="Albert R."/>
            <person name="Binder M."/>
            <person name="Bloem J."/>
            <person name="Labutti K."/>
            <person name="Salamov A."/>
            <person name="Andreopoulos B."/>
            <person name="Baker S.E."/>
            <person name="Barry K."/>
            <person name="Bills G."/>
            <person name="Bluhm B.H."/>
            <person name="Cannon C."/>
            <person name="Castanera R."/>
            <person name="Culley D.E."/>
            <person name="Daum C."/>
            <person name="Ezra D."/>
            <person name="Gonzalez J.B."/>
            <person name="Henrissat B."/>
            <person name="Kuo A."/>
            <person name="Liang C."/>
            <person name="Lipzen A."/>
            <person name="Lutzoni F."/>
            <person name="Magnuson J."/>
            <person name="Mondo S."/>
            <person name="Nolan M."/>
            <person name="Ohm R."/>
            <person name="Pangilinan J."/>
            <person name="Park H.-J."/>
            <person name="Ramirez L."/>
            <person name="Alfaro M."/>
            <person name="Sun H."/>
            <person name="Tritt A."/>
            <person name="Yoshinaga Y."/>
            <person name="Zwiers L.-H."/>
            <person name="Turgeon B.G."/>
            <person name="Goodwin S.B."/>
            <person name="Spatafora J.W."/>
            <person name="Crous P.W."/>
            <person name="Grigoriev I.V."/>
        </authorList>
    </citation>
    <scope>NUCLEOTIDE SEQUENCE</scope>
    <source>
        <strain evidence="2">P77</strain>
    </source>
</reference>
<accession>A0A6A5KKA1</accession>
<feature type="region of interest" description="Disordered" evidence="1">
    <location>
        <begin position="1"/>
        <end position="20"/>
    </location>
</feature>
<organism evidence="2 3">
    <name type="scientific">Decorospora gaudefroyi</name>
    <dbReference type="NCBI Taxonomy" id="184978"/>
    <lineage>
        <taxon>Eukaryota</taxon>
        <taxon>Fungi</taxon>
        <taxon>Dikarya</taxon>
        <taxon>Ascomycota</taxon>
        <taxon>Pezizomycotina</taxon>
        <taxon>Dothideomycetes</taxon>
        <taxon>Pleosporomycetidae</taxon>
        <taxon>Pleosporales</taxon>
        <taxon>Pleosporineae</taxon>
        <taxon>Pleosporaceae</taxon>
        <taxon>Decorospora</taxon>
    </lineage>
</organism>
<proteinExistence type="predicted"/>
<feature type="compositionally biased region" description="Low complexity" evidence="1">
    <location>
        <begin position="350"/>
        <end position="383"/>
    </location>
</feature>
<evidence type="ECO:0000313" key="2">
    <source>
        <dbReference type="EMBL" id="KAF1833883.1"/>
    </source>
</evidence>
<feature type="compositionally biased region" description="Low complexity" evidence="1">
    <location>
        <begin position="9"/>
        <end position="20"/>
    </location>
</feature>
<dbReference type="Proteomes" id="UP000800040">
    <property type="component" value="Unassembled WGS sequence"/>
</dbReference>
<evidence type="ECO:0000313" key="3">
    <source>
        <dbReference type="Proteomes" id="UP000800040"/>
    </source>
</evidence>
<gene>
    <name evidence="2" type="ORF">BDW02DRAFT_551693</name>
</gene>
<evidence type="ECO:0000256" key="1">
    <source>
        <dbReference type="SAM" id="MobiDB-lite"/>
    </source>
</evidence>
<keyword evidence="3" id="KW-1185">Reference proteome</keyword>
<dbReference type="EMBL" id="ML975311">
    <property type="protein sequence ID" value="KAF1833883.1"/>
    <property type="molecule type" value="Genomic_DNA"/>
</dbReference>
<dbReference type="OrthoDB" id="3497702at2759"/>
<sequence>MYKERARQSSTLSSSSHNISPTLSSTFPSNLFHSSIFFPNSTVSLPPPNFPFSLTNIHTKKSLANMRTTVSAGLVFASTLLSTTTSALSLPGSYTLTIHSSNPRLNTSTVVPNDESTAPTYPNPLGSFSTGEPRHAYTFTLTSVAENDARYELKSTAKHTQLVLNGNPIAPQFFEVPVGAAPAPIQNQTVTRDKFLVAEGFGATLGRLLLQSAEEVKGSDGNFAGAGSWRACNGSTVDYQLYWFDGLNDLNDVLSDCEAIALILTEVETDASSTHTTRISSASSTDVPASTKTTSECATSNFITGVPAPSTLIINDGTLAPARSTLLSSNFLTGVPAPSTDALLPGVPAPTTTTTTTTLLTHTRPTPTTFQTHTRPTPSSSPTITLRLTNDQTGASSHVSIPLNATPLPLTSLLPTTGTSLFATSAQLISFTDATVCRLVNERVPGWIVELDGRARNFVDLDGVKGEAVPVEVGGFVVQCLEVEV</sequence>
<dbReference type="AlphaFoldDB" id="A0A6A5KKA1"/>
<name>A0A6A5KKA1_9PLEO</name>
<protein>
    <submittedName>
        <fullName evidence="2">Uncharacterized protein</fullName>
    </submittedName>
</protein>
<feature type="region of interest" description="Disordered" evidence="1">
    <location>
        <begin position="342"/>
        <end position="383"/>
    </location>
</feature>